<dbReference type="Gene3D" id="2.10.55.10">
    <property type="entry name" value="Leishmanolysin domain 3"/>
    <property type="match status" value="1"/>
</dbReference>
<dbReference type="WBParaSite" id="TREG1_144520.1">
    <property type="protein sequence ID" value="TREG1_144520.1"/>
    <property type="gene ID" value="TREG1_144520"/>
</dbReference>
<accession>A0AA85J666</accession>
<dbReference type="GO" id="GO:0006508">
    <property type="term" value="P:proteolysis"/>
    <property type="evidence" value="ECO:0007669"/>
    <property type="project" value="UniProtKB-KW"/>
</dbReference>
<dbReference type="SUPFAM" id="SSF55486">
    <property type="entry name" value="Metalloproteases ('zincins'), catalytic domain"/>
    <property type="match status" value="1"/>
</dbReference>
<comment type="cofactor">
    <cofactor evidence="8">
        <name>Zn(2+)</name>
        <dbReference type="ChEBI" id="CHEBI:29105"/>
    </cofactor>
    <text evidence="8">Binds 1 zinc ion per subunit.</text>
</comment>
<reference evidence="9" key="1">
    <citation type="submission" date="2022-06" db="EMBL/GenBank/DDBJ databases">
        <authorList>
            <person name="Berger JAMES D."/>
            <person name="Berger JAMES D."/>
        </authorList>
    </citation>
    <scope>NUCLEOTIDE SEQUENCE [LARGE SCALE GENOMIC DNA]</scope>
</reference>
<dbReference type="Proteomes" id="UP000050795">
    <property type="component" value="Unassembled WGS sequence"/>
</dbReference>
<dbReference type="AlphaFoldDB" id="A0AA85J666"/>
<keyword evidence="3 8" id="KW-0479">Metal-binding</keyword>
<comment type="similarity">
    <text evidence="1 8">Belongs to the peptidase M8 family.</text>
</comment>
<evidence type="ECO:0000256" key="1">
    <source>
        <dbReference type="ARBA" id="ARBA00005860"/>
    </source>
</evidence>
<evidence type="ECO:0000313" key="10">
    <source>
        <dbReference type="WBParaSite" id="TREG1_144520.1"/>
    </source>
</evidence>
<evidence type="ECO:0000256" key="7">
    <source>
        <dbReference type="ARBA" id="ARBA00039717"/>
    </source>
</evidence>
<dbReference type="GO" id="GO:0007155">
    <property type="term" value="P:cell adhesion"/>
    <property type="evidence" value="ECO:0007669"/>
    <property type="project" value="InterPro"/>
</dbReference>
<dbReference type="GO" id="GO:0016020">
    <property type="term" value="C:membrane"/>
    <property type="evidence" value="ECO:0007669"/>
    <property type="project" value="InterPro"/>
</dbReference>
<dbReference type="GO" id="GO:0046872">
    <property type="term" value="F:metal ion binding"/>
    <property type="evidence" value="ECO:0007669"/>
    <property type="project" value="UniProtKB-KW"/>
</dbReference>
<reference evidence="10" key="2">
    <citation type="submission" date="2023-11" db="UniProtKB">
        <authorList>
            <consortium name="WormBaseParasite"/>
        </authorList>
    </citation>
    <scope>IDENTIFICATION</scope>
</reference>
<evidence type="ECO:0000256" key="8">
    <source>
        <dbReference type="RuleBase" id="RU366077"/>
    </source>
</evidence>
<name>A0AA85J666_TRIRE</name>
<evidence type="ECO:0000256" key="6">
    <source>
        <dbReference type="ARBA" id="ARBA00023049"/>
    </source>
</evidence>
<evidence type="ECO:0000256" key="2">
    <source>
        <dbReference type="ARBA" id="ARBA00022670"/>
    </source>
</evidence>
<keyword evidence="2 8" id="KW-0645">Protease</keyword>
<keyword evidence="9" id="KW-1185">Reference proteome</keyword>
<evidence type="ECO:0000256" key="4">
    <source>
        <dbReference type="ARBA" id="ARBA00022801"/>
    </source>
</evidence>
<protein>
    <recommendedName>
        <fullName evidence="7 8">Leishmanolysin-like peptidase</fullName>
        <ecNumber evidence="8">3.4.24.-</ecNumber>
    </recommendedName>
</protein>
<organism evidence="9 10">
    <name type="scientific">Trichobilharzia regenti</name>
    <name type="common">Nasal bird schistosome</name>
    <dbReference type="NCBI Taxonomy" id="157069"/>
    <lineage>
        <taxon>Eukaryota</taxon>
        <taxon>Metazoa</taxon>
        <taxon>Spiralia</taxon>
        <taxon>Lophotrochozoa</taxon>
        <taxon>Platyhelminthes</taxon>
        <taxon>Trematoda</taxon>
        <taxon>Digenea</taxon>
        <taxon>Strigeidida</taxon>
        <taxon>Schistosomatoidea</taxon>
        <taxon>Schistosomatidae</taxon>
        <taxon>Trichobilharzia</taxon>
    </lineage>
</organism>
<proteinExistence type="inferred from homology"/>
<sequence>MAGVTGVKAVTSRLTLAFYQDSGWWDVDYSLAEKWDYGKGLGCSFVMESCYAYMNRMKQQGRSIEPYCEEPSSLMCYHKKAFGICAVSRFNRQLPAPEQYFRGIPNQGGTSTLSDHCPVIQPMKTFFHEPLMTYCNHHLNRQHMQRGNMFGQDFGNNSICVRHRGPWEARMNGRVSRDPRILATCHQISCSGGLKIIVNGQPFPCQSGVARIKTNQVTGDAICPNPNEVCGRGKK</sequence>
<evidence type="ECO:0000256" key="3">
    <source>
        <dbReference type="ARBA" id="ARBA00022723"/>
    </source>
</evidence>
<evidence type="ECO:0000313" key="9">
    <source>
        <dbReference type="Proteomes" id="UP000050795"/>
    </source>
</evidence>
<keyword evidence="5 8" id="KW-0862">Zinc</keyword>
<dbReference type="PANTHER" id="PTHR10942:SF0">
    <property type="entry name" value="LEISHMANOLYSIN-LIKE PEPTIDASE"/>
    <property type="match status" value="1"/>
</dbReference>
<dbReference type="GO" id="GO:0005737">
    <property type="term" value="C:cytoplasm"/>
    <property type="evidence" value="ECO:0007669"/>
    <property type="project" value="TreeGrafter"/>
</dbReference>
<keyword evidence="4 8" id="KW-0378">Hydrolase</keyword>
<keyword evidence="6 8" id="KW-0482">Metalloprotease</keyword>
<dbReference type="Gene3D" id="3.90.132.10">
    <property type="entry name" value="Leishmanolysin , domain 2"/>
    <property type="match status" value="1"/>
</dbReference>
<dbReference type="Pfam" id="PF01457">
    <property type="entry name" value="Peptidase_M8"/>
    <property type="match status" value="1"/>
</dbReference>
<dbReference type="InterPro" id="IPR001577">
    <property type="entry name" value="Peptidase_M8"/>
</dbReference>
<dbReference type="EC" id="3.4.24.-" evidence="8"/>
<dbReference type="GO" id="GO:0004222">
    <property type="term" value="F:metalloendopeptidase activity"/>
    <property type="evidence" value="ECO:0007669"/>
    <property type="project" value="UniProtKB-UniRule"/>
</dbReference>
<evidence type="ECO:0000256" key="5">
    <source>
        <dbReference type="ARBA" id="ARBA00022833"/>
    </source>
</evidence>
<dbReference type="PANTHER" id="PTHR10942">
    <property type="entry name" value="LEISHMANOLYSIN-LIKE PEPTIDASE"/>
    <property type="match status" value="1"/>
</dbReference>